<dbReference type="AlphaFoldDB" id="A0A7X1LSW0"/>
<keyword evidence="2" id="KW-1185">Reference proteome</keyword>
<proteinExistence type="predicted"/>
<evidence type="ECO:0000313" key="1">
    <source>
        <dbReference type="EMBL" id="MBC2868630.1"/>
    </source>
</evidence>
<evidence type="ECO:0000313" key="2">
    <source>
        <dbReference type="Proteomes" id="UP000517694"/>
    </source>
</evidence>
<name>A0A7X1LSW0_9ACTN</name>
<accession>A0A7X1LSW0</accession>
<protein>
    <submittedName>
        <fullName evidence="1">Uncharacterized protein</fullName>
    </submittedName>
</protein>
<reference evidence="1 2" key="1">
    <citation type="submission" date="2020-08" db="EMBL/GenBank/DDBJ databases">
        <title>Whole-Genome Sequence of French Clinical Streptomyces mexicanus Strain Q0842.</title>
        <authorList>
            <person name="Boxberger M."/>
            <person name="La Scola B."/>
        </authorList>
    </citation>
    <scope>NUCLEOTIDE SEQUENCE [LARGE SCALE GENOMIC DNA]</scope>
    <source>
        <strain evidence="1 2">Marseille-Q0842</strain>
    </source>
</reference>
<sequence>MTRPHPVTADRDAHLRLGRHLLAVVRAQDAAIPAHRRVPRTVAAMRARLQERMAQTVTMADDACPLCGRWNCTGTDCPPSSVTAPTPDAAPVPAAATAGGQCSVCGGWFEGWSGGVCDACR</sequence>
<organism evidence="1 2">
    <name type="scientific">Streptomyces mexicanus</name>
    <dbReference type="NCBI Taxonomy" id="178566"/>
    <lineage>
        <taxon>Bacteria</taxon>
        <taxon>Bacillati</taxon>
        <taxon>Actinomycetota</taxon>
        <taxon>Actinomycetes</taxon>
        <taxon>Kitasatosporales</taxon>
        <taxon>Streptomycetaceae</taxon>
        <taxon>Streptomyces</taxon>
    </lineage>
</organism>
<dbReference type="Proteomes" id="UP000517694">
    <property type="component" value="Unassembled WGS sequence"/>
</dbReference>
<gene>
    <name evidence="1" type="ORF">H1R13_27790</name>
</gene>
<dbReference type="RefSeq" id="WP_185948134.1">
    <property type="nucleotide sequence ID" value="NZ_JACMHY010000013.1"/>
</dbReference>
<dbReference type="EMBL" id="JACMHY010000013">
    <property type="protein sequence ID" value="MBC2868630.1"/>
    <property type="molecule type" value="Genomic_DNA"/>
</dbReference>
<comment type="caution">
    <text evidence="1">The sequence shown here is derived from an EMBL/GenBank/DDBJ whole genome shotgun (WGS) entry which is preliminary data.</text>
</comment>